<dbReference type="EMBL" id="BOPH01000098">
    <property type="protein sequence ID" value="GIJ72246.1"/>
    <property type="molecule type" value="Genomic_DNA"/>
</dbReference>
<accession>A0A8J4A3S6</accession>
<proteinExistence type="predicted"/>
<dbReference type="AlphaFoldDB" id="A0A8J4A3S6"/>
<comment type="caution">
    <text evidence="1">The sequence shown here is derived from an EMBL/GenBank/DDBJ whole genome shotgun (WGS) entry which is preliminary data.</text>
</comment>
<protein>
    <submittedName>
        <fullName evidence="1">Uncharacterized protein</fullName>
    </submittedName>
</protein>
<dbReference type="RefSeq" id="WP_203932099.1">
    <property type="nucleotide sequence ID" value="NZ_BOPH01000098.1"/>
</dbReference>
<name>A0A8J4A3S6_9ACTN</name>
<gene>
    <name evidence="1" type="ORF">Voc01_071630</name>
</gene>
<evidence type="ECO:0000313" key="1">
    <source>
        <dbReference type="EMBL" id="GIJ72246.1"/>
    </source>
</evidence>
<evidence type="ECO:0000313" key="2">
    <source>
        <dbReference type="Proteomes" id="UP000635606"/>
    </source>
</evidence>
<sequence>MTGDALEPVPVGRPLAVTAAWYAAVLALLACGFAPELAEAAAAPEQTCPVGESTCPQLSTVEADTFRLVA</sequence>
<dbReference type="Proteomes" id="UP000635606">
    <property type="component" value="Unassembled WGS sequence"/>
</dbReference>
<keyword evidence="2" id="KW-1185">Reference proteome</keyword>
<organism evidence="1 2">
    <name type="scientific">Virgisporangium ochraceum</name>
    <dbReference type="NCBI Taxonomy" id="65505"/>
    <lineage>
        <taxon>Bacteria</taxon>
        <taxon>Bacillati</taxon>
        <taxon>Actinomycetota</taxon>
        <taxon>Actinomycetes</taxon>
        <taxon>Micromonosporales</taxon>
        <taxon>Micromonosporaceae</taxon>
        <taxon>Virgisporangium</taxon>
    </lineage>
</organism>
<reference evidence="1" key="1">
    <citation type="submission" date="2021-01" db="EMBL/GenBank/DDBJ databases">
        <title>Whole genome shotgun sequence of Virgisporangium ochraceum NBRC 16418.</title>
        <authorList>
            <person name="Komaki H."/>
            <person name="Tamura T."/>
        </authorList>
    </citation>
    <scope>NUCLEOTIDE SEQUENCE</scope>
    <source>
        <strain evidence="1">NBRC 16418</strain>
    </source>
</reference>